<dbReference type="GeneID" id="89956702"/>
<sequence>MLGNDYVYLTYKYRATLNQLCVSVAASDISHLGFNTITNYLHQFPCLKCLSLDTSCPIVCDALIQACPQLQMLKLKAHSSGISFKVIGHDRNGTTPALNLASQLETLKVHGSLMSRQFYQYLKHCCTFLSHLAITLAPDADFDPLIDTFDAFTDAQALTINSISLDNYSTEVNGWMQSLGRWFPQLKQVEIKGFDLASVENNHYNLSLDFNQLDL</sequence>
<dbReference type="Gene3D" id="3.80.10.10">
    <property type="entry name" value="Ribonuclease Inhibitor"/>
    <property type="match status" value="1"/>
</dbReference>
<reference evidence="1 2" key="1">
    <citation type="submission" date="2022-11" db="EMBL/GenBank/DDBJ databases">
        <title>Mucor velutinosus strain NIH1002 WGS.</title>
        <authorList>
            <person name="Subramanian P."/>
            <person name="Mullikin J.C."/>
            <person name="Segre J.A."/>
            <person name="Zelazny A.M."/>
        </authorList>
    </citation>
    <scope>NUCLEOTIDE SEQUENCE [LARGE SCALE GENOMIC DNA]</scope>
    <source>
        <strain evidence="1 2">NIH1002</strain>
    </source>
</reference>
<name>A0AAN7DEE2_9FUNG</name>
<dbReference type="AlphaFoldDB" id="A0AAN7DEE2"/>
<keyword evidence="2" id="KW-1185">Reference proteome</keyword>
<evidence type="ECO:0000313" key="2">
    <source>
        <dbReference type="Proteomes" id="UP001304243"/>
    </source>
</evidence>
<dbReference type="EMBL" id="JASEJX010000019">
    <property type="protein sequence ID" value="KAK4513221.1"/>
    <property type="molecule type" value="Genomic_DNA"/>
</dbReference>
<evidence type="ECO:0000313" key="1">
    <source>
        <dbReference type="EMBL" id="KAK4513221.1"/>
    </source>
</evidence>
<protein>
    <submittedName>
        <fullName evidence="1">Uncharacterized protein</fullName>
    </submittedName>
</protein>
<dbReference type="Proteomes" id="UP001304243">
    <property type="component" value="Unassembled WGS sequence"/>
</dbReference>
<comment type="caution">
    <text evidence="1">The sequence shown here is derived from an EMBL/GenBank/DDBJ whole genome shotgun (WGS) entry which is preliminary data.</text>
</comment>
<dbReference type="RefSeq" id="XP_064679887.1">
    <property type="nucleotide sequence ID" value="XM_064832184.1"/>
</dbReference>
<organism evidence="1 2">
    <name type="scientific">Mucor velutinosus</name>
    <dbReference type="NCBI Taxonomy" id="708070"/>
    <lineage>
        <taxon>Eukaryota</taxon>
        <taxon>Fungi</taxon>
        <taxon>Fungi incertae sedis</taxon>
        <taxon>Mucoromycota</taxon>
        <taxon>Mucoromycotina</taxon>
        <taxon>Mucoromycetes</taxon>
        <taxon>Mucorales</taxon>
        <taxon>Mucorineae</taxon>
        <taxon>Mucoraceae</taxon>
        <taxon>Mucor</taxon>
    </lineage>
</organism>
<gene>
    <name evidence="1" type="ORF">ATC70_013016</name>
</gene>
<accession>A0AAN7DEE2</accession>
<proteinExistence type="predicted"/>
<dbReference type="InterPro" id="IPR032675">
    <property type="entry name" value="LRR_dom_sf"/>
</dbReference>